<name>A0AA88YMY0_PINIB</name>
<feature type="non-terminal residue" evidence="1">
    <location>
        <position position="1"/>
    </location>
</feature>
<keyword evidence="2" id="KW-1185">Reference proteome</keyword>
<dbReference type="AlphaFoldDB" id="A0AA88YMY0"/>
<protein>
    <recommendedName>
        <fullName evidence="3">SGNH hydrolase-type esterase domain-containing protein</fullName>
    </recommendedName>
</protein>
<accession>A0AA88YMY0</accession>
<evidence type="ECO:0000313" key="1">
    <source>
        <dbReference type="EMBL" id="KAK3108913.1"/>
    </source>
</evidence>
<gene>
    <name evidence="1" type="ORF">FSP39_018517</name>
</gene>
<proteinExistence type="predicted"/>
<comment type="caution">
    <text evidence="1">The sequence shown here is derived from an EMBL/GenBank/DDBJ whole genome shotgun (WGS) entry which is preliminary data.</text>
</comment>
<evidence type="ECO:0000313" key="2">
    <source>
        <dbReference type="Proteomes" id="UP001186944"/>
    </source>
</evidence>
<dbReference type="Proteomes" id="UP001186944">
    <property type="component" value="Unassembled WGS sequence"/>
</dbReference>
<evidence type="ECO:0008006" key="3">
    <source>
        <dbReference type="Google" id="ProtNLM"/>
    </source>
</evidence>
<dbReference type="Gene3D" id="3.40.50.1110">
    <property type="entry name" value="SGNH hydrolase"/>
    <property type="match status" value="1"/>
</dbReference>
<organism evidence="1 2">
    <name type="scientific">Pinctada imbricata</name>
    <name type="common">Atlantic pearl-oyster</name>
    <name type="synonym">Pinctada martensii</name>
    <dbReference type="NCBI Taxonomy" id="66713"/>
    <lineage>
        <taxon>Eukaryota</taxon>
        <taxon>Metazoa</taxon>
        <taxon>Spiralia</taxon>
        <taxon>Lophotrochozoa</taxon>
        <taxon>Mollusca</taxon>
        <taxon>Bivalvia</taxon>
        <taxon>Autobranchia</taxon>
        <taxon>Pteriomorphia</taxon>
        <taxon>Pterioida</taxon>
        <taxon>Pterioidea</taxon>
        <taxon>Pteriidae</taxon>
        <taxon>Pinctada</taxon>
    </lineage>
</organism>
<dbReference type="EMBL" id="VSWD01000001">
    <property type="protein sequence ID" value="KAK3108913.1"/>
    <property type="molecule type" value="Genomic_DNA"/>
</dbReference>
<reference evidence="1" key="1">
    <citation type="submission" date="2019-08" db="EMBL/GenBank/DDBJ databases">
        <title>The improved chromosome-level genome for the pearl oyster Pinctada fucata martensii using PacBio sequencing and Hi-C.</title>
        <authorList>
            <person name="Zheng Z."/>
        </authorList>
    </citation>
    <scope>NUCLEOTIDE SEQUENCE</scope>
    <source>
        <strain evidence="1">ZZ-2019</strain>
        <tissue evidence="1">Adductor muscle</tissue>
    </source>
</reference>
<sequence length="198" mass="22865">RIWIVGSSLIRNAFVRAKNSSFGANLELRSLQASVFWQGKGGMKWDEVLPKVRTLLRIEDPPAYLMIHCCGNDIAGKINSITLRHEIEAGLITLSRMLPNTTLVWSQILPRLKWRDEDDHRAVNKIRRRINSKIATFVMRMGGRYIRYPELCEQNPGFFATDKVHLTQSGNDMFLYHIQQAFQLFLISDKLFSPPLSY</sequence>
<dbReference type="InterPro" id="IPR036514">
    <property type="entry name" value="SGNH_hydro_sf"/>
</dbReference>
<dbReference type="SUPFAM" id="SSF52266">
    <property type="entry name" value="SGNH hydrolase"/>
    <property type="match status" value="1"/>
</dbReference>